<accession>A0A154UZI9</accession>
<comment type="caution">
    <text evidence="2">The sequence shown here is derived from an EMBL/GenBank/DDBJ whole genome shotgun (WGS) entry which is preliminary data.</text>
</comment>
<organism evidence="2 3">
    <name type="scientific">Clavibacter tessellarius</name>
    <dbReference type="NCBI Taxonomy" id="31965"/>
    <lineage>
        <taxon>Bacteria</taxon>
        <taxon>Bacillati</taxon>
        <taxon>Actinomycetota</taxon>
        <taxon>Actinomycetes</taxon>
        <taxon>Micrococcales</taxon>
        <taxon>Microbacteriaceae</taxon>
        <taxon>Clavibacter</taxon>
    </lineage>
</organism>
<keyword evidence="1" id="KW-0472">Membrane</keyword>
<evidence type="ECO:0000313" key="2">
    <source>
        <dbReference type="EMBL" id="KZC94477.1"/>
    </source>
</evidence>
<evidence type="ECO:0000256" key="1">
    <source>
        <dbReference type="SAM" id="Phobius"/>
    </source>
</evidence>
<evidence type="ECO:0000313" key="3">
    <source>
        <dbReference type="Proteomes" id="UP000076218"/>
    </source>
</evidence>
<dbReference type="STRING" id="31965.AWH51_13230"/>
<dbReference type="Proteomes" id="UP000076218">
    <property type="component" value="Unassembled WGS sequence"/>
</dbReference>
<dbReference type="OrthoDB" id="5125924at2"/>
<feature type="transmembrane region" description="Helical" evidence="1">
    <location>
        <begin position="57"/>
        <end position="80"/>
    </location>
</feature>
<sequence length="95" mass="9781">MSAALVIAVVNAGIMALVALAAPRLPQWSRGSSWLLLVLALAVLGLHLMADAWGIPATLLAIAFLISTCLNASALAPLIMQGLIARAPGSRRALE</sequence>
<name>A0A154UZI9_9MICO</name>
<protein>
    <submittedName>
        <fullName evidence="2">Uncharacterized protein</fullName>
    </submittedName>
</protein>
<dbReference type="EMBL" id="LQXA01000042">
    <property type="protein sequence ID" value="KZC94477.1"/>
    <property type="molecule type" value="Genomic_DNA"/>
</dbReference>
<proteinExistence type="predicted"/>
<dbReference type="RefSeq" id="WP_063072182.1">
    <property type="nucleotide sequence ID" value="NZ_LQXA01000042.1"/>
</dbReference>
<keyword evidence="1" id="KW-0812">Transmembrane</keyword>
<gene>
    <name evidence="2" type="ORF">AWH51_13230</name>
</gene>
<keyword evidence="1" id="KW-1133">Transmembrane helix</keyword>
<dbReference type="AlphaFoldDB" id="A0A154UZI9"/>
<feature type="transmembrane region" description="Helical" evidence="1">
    <location>
        <begin position="31"/>
        <end position="50"/>
    </location>
</feature>
<reference evidence="2 3" key="1">
    <citation type="submission" date="2016-01" db="EMBL/GenBank/DDBJ databases">
        <title>Draft genome sequence of Clavibacter michiganensis subsp. tessellarius DOAB 609.</title>
        <authorList>
            <person name="Tambong J.T."/>
        </authorList>
    </citation>
    <scope>NUCLEOTIDE SEQUENCE [LARGE SCALE GENOMIC DNA]</scope>
    <source>
        <strain evidence="2 3">DOAB 609</strain>
    </source>
</reference>